<evidence type="ECO:0000256" key="6">
    <source>
        <dbReference type="SAM" id="MobiDB-lite"/>
    </source>
</evidence>
<dbReference type="GO" id="GO:0006351">
    <property type="term" value="P:DNA-templated transcription"/>
    <property type="evidence" value="ECO:0007669"/>
    <property type="project" value="InterPro"/>
</dbReference>
<comment type="subcellular location">
    <subcellularLocation>
        <location evidence="1">Nucleus</location>
    </subcellularLocation>
</comment>
<dbReference type="GO" id="GO:0005634">
    <property type="term" value="C:nucleus"/>
    <property type="evidence" value="ECO:0007669"/>
    <property type="project" value="UniProtKB-SubCell"/>
</dbReference>
<dbReference type="InterPro" id="IPR007219">
    <property type="entry name" value="XnlR_reg_dom"/>
</dbReference>
<feature type="region of interest" description="Disordered" evidence="6">
    <location>
        <begin position="123"/>
        <end position="153"/>
    </location>
</feature>
<dbReference type="OrthoDB" id="4456959at2759"/>
<dbReference type="PROSITE" id="PS50048">
    <property type="entry name" value="ZN2_CY6_FUNGAL_2"/>
    <property type="match status" value="1"/>
</dbReference>
<dbReference type="Pfam" id="PF04082">
    <property type="entry name" value="Fungal_trans"/>
    <property type="match status" value="1"/>
</dbReference>
<evidence type="ECO:0000313" key="8">
    <source>
        <dbReference type="EMBL" id="KAH6694003.1"/>
    </source>
</evidence>
<comment type="caution">
    <text evidence="8">The sequence shown here is derived from an EMBL/GenBank/DDBJ whole genome shotgun (WGS) entry which is preliminary data.</text>
</comment>
<keyword evidence="9" id="KW-1185">Reference proteome</keyword>
<dbReference type="GO" id="GO:0000981">
    <property type="term" value="F:DNA-binding transcription factor activity, RNA polymerase II-specific"/>
    <property type="evidence" value="ECO:0007669"/>
    <property type="project" value="InterPro"/>
</dbReference>
<dbReference type="AlphaFoldDB" id="A0A9P8VKR9"/>
<evidence type="ECO:0000259" key="7">
    <source>
        <dbReference type="PROSITE" id="PS50048"/>
    </source>
</evidence>
<organism evidence="8 9">
    <name type="scientific">Plectosphaerella plurivora</name>
    <dbReference type="NCBI Taxonomy" id="936078"/>
    <lineage>
        <taxon>Eukaryota</taxon>
        <taxon>Fungi</taxon>
        <taxon>Dikarya</taxon>
        <taxon>Ascomycota</taxon>
        <taxon>Pezizomycotina</taxon>
        <taxon>Sordariomycetes</taxon>
        <taxon>Hypocreomycetidae</taxon>
        <taxon>Glomerellales</taxon>
        <taxon>Plectosphaerellaceae</taxon>
        <taxon>Plectosphaerella</taxon>
    </lineage>
</organism>
<accession>A0A9P8VKR9</accession>
<dbReference type="SUPFAM" id="SSF57701">
    <property type="entry name" value="Zn2/Cys6 DNA-binding domain"/>
    <property type="match status" value="1"/>
</dbReference>
<evidence type="ECO:0000256" key="1">
    <source>
        <dbReference type="ARBA" id="ARBA00004123"/>
    </source>
</evidence>
<proteinExistence type="predicted"/>
<gene>
    <name evidence="8" type="ORF">F5X68DRAFT_164911</name>
</gene>
<dbReference type="Pfam" id="PF00172">
    <property type="entry name" value="Zn_clus"/>
    <property type="match status" value="1"/>
</dbReference>
<dbReference type="CDD" id="cd00067">
    <property type="entry name" value="GAL4"/>
    <property type="match status" value="1"/>
</dbReference>
<feature type="compositionally biased region" description="Low complexity" evidence="6">
    <location>
        <begin position="677"/>
        <end position="686"/>
    </location>
</feature>
<keyword evidence="3" id="KW-0805">Transcription regulation</keyword>
<sequence length="833" mass="90977">MDPDAAPGDPASEPNAPDSLACVTCRSRKLKCDRVKPVCTRCIKGKAECIYPESRRKPAFKRRNVKELEERLAQVEGLLREGRSLNDGGGWGTFGENGDGPQFPTGSLSDFTVDVETVMAREAGFSTGSGSRSDGRSVPPPENGFHAPPRFQNQAEPPQELMEMGLNEQLPPFELMEELNAAYFQRAHMFIPIIHPGRYFQAFYSAPHKRPPMCLQYAVWTMASNGHDKYGHYHDIFYKRARQYADGDEMRGYGEHFLSVAHAQAWALIATDEARSMLFTRAAMSSAKAVRLVEMMGLHRLDGGGHEMAPTLAPPRDWTDVEERRRTFWGVFCIDCHGSISTGWPTLINPNDINTNLPASETAFNEGREEPTCPLTDVLKGAVYSTFAGSILICHIHNEILRHVHQSKPNDRPEDVEYGDFWKKHRELDNTLSTAFIFLPESFQLPRQLRNPSAVHTNLNLHAGVICLHHAAIEKIDKHNLPVALKQASERRIRDAAEEIVNIVRLSSHVNPGFKSPMAALSMYCASSVYIYAAKSAPQAGLSTADRDNLEFIIQAMEAIGRHHLITQSFLQQICADVERNGLIDAVAIPGLAKHRNAFGWASSNVPLLARSYLTKHSDIQVPLPGRLPLGASSGTFDPDKTPQAQTARGCPPAPPEAGPGEATNKRRRTSPPPPQQQQQQQWAPQGTPTTFYDEPNKPRGLFGGGILRASGVAPMTNNAPQAPPPVSLPHRASANASPVVNVSAPPQVPVNMAVLGQPQGNPIPFTTAVPPAVTVGYDASGAFVYSQPVTQDMGAMGFTVQEAVDPWNFMPVMDDANWVNMGTGAGAGTGAG</sequence>
<dbReference type="InterPro" id="IPR050815">
    <property type="entry name" value="TF_fung"/>
</dbReference>
<dbReference type="PANTHER" id="PTHR47338">
    <property type="entry name" value="ZN(II)2CYS6 TRANSCRIPTION FACTOR (EUROFUNG)-RELATED"/>
    <property type="match status" value="1"/>
</dbReference>
<dbReference type="PROSITE" id="PS00463">
    <property type="entry name" value="ZN2_CY6_FUNGAL_1"/>
    <property type="match status" value="1"/>
</dbReference>
<keyword evidence="5" id="KW-0539">Nucleus</keyword>
<evidence type="ECO:0000256" key="4">
    <source>
        <dbReference type="ARBA" id="ARBA00023163"/>
    </source>
</evidence>
<dbReference type="GO" id="GO:0008270">
    <property type="term" value="F:zinc ion binding"/>
    <property type="evidence" value="ECO:0007669"/>
    <property type="project" value="InterPro"/>
</dbReference>
<evidence type="ECO:0000256" key="3">
    <source>
        <dbReference type="ARBA" id="ARBA00023015"/>
    </source>
</evidence>
<dbReference type="Gene3D" id="4.10.240.10">
    <property type="entry name" value="Zn(2)-C6 fungal-type DNA-binding domain"/>
    <property type="match status" value="1"/>
</dbReference>
<dbReference type="SMART" id="SM00066">
    <property type="entry name" value="GAL4"/>
    <property type="match status" value="1"/>
</dbReference>
<name>A0A9P8VKR9_9PEZI</name>
<dbReference type="Proteomes" id="UP000770015">
    <property type="component" value="Unassembled WGS sequence"/>
</dbReference>
<keyword evidence="2" id="KW-0479">Metal-binding</keyword>
<feature type="region of interest" description="Disordered" evidence="6">
    <location>
        <begin position="624"/>
        <end position="710"/>
    </location>
</feature>
<protein>
    <submittedName>
        <fullName evidence="8">Binuclear zinc transcription factor</fullName>
    </submittedName>
</protein>
<dbReference type="EMBL" id="JAGSXJ010000003">
    <property type="protein sequence ID" value="KAH6694003.1"/>
    <property type="molecule type" value="Genomic_DNA"/>
</dbReference>
<dbReference type="PANTHER" id="PTHR47338:SF10">
    <property type="entry name" value="TRANSCRIPTION FACTOR DOMAIN-CONTAINING PROTEIN-RELATED"/>
    <property type="match status" value="1"/>
</dbReference>
<dbReference type="SMART" id="SM00906">
    <property type="entry name" value="Fungal_trans"/>
    <property type="match status" value="1"/>
</dbReference>
<dbReference type="InterPro" id="IPR036864">
    <property type="entry name" value="Zn2-C6_fun-type_DNA-bd_sf"/>
</dbReference>
<evidence type="ECO:0000313" key="9">
    <source>
        <dbReference type="Proteomes" id="UP000770015"/>
    </source>
</evidence>
<keyword evidence="4" id="KW-0804">Transcription</keyword>
<feature type="domain" description="Zn(2)-C6 fungal-type" evidence="7">
    <location>
        <begin position="21"/>
        <end position="51"/>
    </location>
</feature>
<dbReference type="CDD" id="cd12148">
    <property type="entry name" value="fungal_TF_MHR"/>
    <property type="match status" value="1"/>
</dbReference>
<reference evidence="8" key="1">
    <citation type="journal article" date="2021" name="Nat. Commun.">
        <title>Genetic determinants of endophytism in the Arabidopsis root mycobiome.</title>
        <authorList>
            <person name="Mesny F."/>
            <person name="Miyauchi S."/>
            <person name="Thiergart T."/>
            <person name="Pickel B."/>
            <person name="Atanasova L."/>
            <person name="Karlsson M."/>
            <person name="Huettel B."/>
            <person name="Barry K.W."/>
            <person name="Haridas S."/>
            <person name="Chen C."/>
            <person name="Bauer D."/>
            <person name="Andreopoulos W."/>
            <person name="Pangilinan J."/>
            <person name="LaButti K."/>
            <person name="Riley R."/>
            <person name="Lipzen A."/>
            <person name="Clum A."/>
            <person name="Drula E."/>
            <person name="Henrissat B."/>
            <person name="Kohler A."/>
            <person name="Grigoriev I.V."/>
            <person name="Martin F.M."/>
            <person name="Hacquard S."/>
        </authorList>
    </citation>
    <scope>NUCLEOTIDE SEQUENCE</scope>
    <source>
        <strain evidence="8">MPI-SDFR-AT-0117</strain>
    </source>
</reference>
<evidence type="ECO:0000256" key="5">
    <source>
        <dbReference type="ARBA" id="ARBA00023242"/>
    </source>
</evidence>
<dbReference type="InterPro" id="IPR001138">
    <property type="entry name" value="Zn2Cys6_DnaBD"/>
</dbReference>
<dbReference type="GO" id="GO:0003677">
    <property type="term" value="F:DNA binding"/>
    <property type="evidence" value="ECO:0007669"/>
    <property type="project" value="InterPro"/>
</dbReference>
<evidence type="ECO:0000256" key="2">
    <source>
        <dbReference type="ARBA" id="ARBA00022723"/>
    </source>
</evidence>